<keyword evidence="3" id="KW-1185">Reference proteome</keyword>
<feature type="region of interest" description="Disordered" evidence="1">
    <location>
        <begin position="1"/>
        <end position="20"/>
    </location>
</feature>
<proteinExistence type="predicted"/>
<evidence type="ECO:0000313" key="3">
    <source>
        <dbReference type="Proteomes" id="UP001596297"/>
    </source>
</evidence>
<comment type="caution">
    <text evidence="2">The sequence shown here is derived from an EMBL/GenBank/DDBJ whole genome shotgun (WGS) entry which is preliminary data.</text>
</comment>
<gene>
    <name evidence="2" type="ORF">ACFP81_10690</name>
</gene>
<name>A0ABW1YH15_9DEIO</name>
<accession>A0ABW1YH15</accession>
<dbReference type="Proteomes" id="UP001596297">
    <property type="component" value="Unassembled WGS sequence"/>
</dbReference>
<protein>
    <submittedName>
        <fullName evidence="2">Uncharacterized protein</fullName>
    </submittedName>
</protein>
<reference evidence="3" key="1">
    <citation type="journal article" date="2019" name="Int. J. Syst. Evol. Microbiol.">
        <title>The Global Catalogue of Microorganisms (GCM) 10K type strain sequencing project: providing services to taxonomists for standard genome sequencing and annotation.</title>
        <authorList>
            <consortium name="The Broad Institute Genomics Platform"/>
            <consortium name="The Broad Institute Genome Sequencing Center for Infectious Disease"/>
            <person name="Wu L."/>
            <person name="Ma J."/>
        </authorList>
    </citation>
    <scope>NUCLEOTIDE SEQUENCE [LARGE SCALE GENOMIC DNA]</scope>
    <source>
        <strain evidence="3">CGMCC 1.15772</strain>
    </source>
</reference>
<dbReference type="RefSeq" id="WP_380083441.1">
    <property type="nucleotide sequence ID" value="NZ_JBHSWD010000001.1"/>
</dbReference>
<sequence length="48" mass="5377">MLAYQFRETDPDEPGSPSEQARLGAVFLAEQYLLERAFMLAWTKGGGK</sequence>
<evidence type="ECO:0000313" key="2">
    <source>
        <dbReference type="EMBL" id="MFC6592415.1"/>
    </source>
</evidence>
<dbReference type="EMBL" id="JBHSWD010000001">
    <property type="protein sequence ID" value="MFC6592415.1"/>
    <property type="molecule type" value="Genomic_DNA"/>
</dbReference>
<evidence type="ECO:0000256" key="1">
    <source>
        <dbReference type="SAM" id="MobiDB-lite"/>
    </source>
</evidence>
<organism evidence="2 3">
    <name type="scientific">Deinococcus lacus</name>
    <dbReference type="NCBI Taxonomy" id="392561"/>
    <lineage>
        <taxon>Bacteria</taxon>
        <taxon>Thermotogati</taxon>
        <taxon>Deinococcota</taxon>
        <taxon>Deinococci</taxon>
        <taxon>Deinococcales</taxon>
        <taxon>Deinococcaceae</taxon>
        <taxon>Deinococcus</taxon>
    </lineage>
</organism>